<dbReference type="Pfam" id="PF04575">
    <property type="entry name" value="SlipAM"/>
    <property type="match status" value="1"/>
</dbReference>
<dbReference type="InterPro" id="IPR011990">
    <property type="entry name" value="TPR-like_helical_dom_sf"/>
</dbReference>
<organism evidence="3 4">
    <name type="scientific">Sulfitobacter mediterraneus</name>
    <dbReference type="NCBI Taxonomy" id="83219"/>
    <lineage>
        <taxon>Bacteria</taxon>
        <taxon>Pseudomonadati</taxon>
        <taxon>Pseudomonadota</taxon>
        <taxon>Alphaproteobacteria</taxon>
        <taxon>Rhodobacterales</taxon>
        <taxon>Roseobacteraceae</taxon>
        <taxon>Sulfitobacter</taxon>
    </lineage>
</organism>
<comment type="caution">
    <text evidence="3">The sequence shown here is derived from an EMBL/GenBank/DDBJ whole genome shotgun (WGS) entry which is preliminary data.</text>
</comment>
<reference evidence="3 4" key="1">
    <citation type="journal article" date="2014" name="Genome Announc.">
        <title>Draft Genome Sequences of Two Isolates of the Roseobacter Group, Sulfitobacter sp. Strains 3SOLIMAR09 and 1FIGIMAR09, from Harbors of Mallorca Island (Mediterranean Sea).</title>
        <authorList>
            <person name="Mas-Llado M."/>
            <person name="Pina-Villalonga J.M."/>
            <person name="Brunet-Galmes I."/>
            <person name="Nogales B."/>
            <person name="Bosch R."/>
        </authorList>
    </citation>
    <scope>NUCLEOTIDE SEQUENCE [LARGE SCALE GENOMIC DNA]</scope>
    <source>
        <strain evidence="3 4">1FIGIMAR09</strain>
    </source>
</reference>
<protein>
    <recommendedName>
        <fullName evidence="2">Surface lipoprotein assembly modifier C-terminal domain-containing protein</fullName>
    </recommendedName>
</protein>
<feature type="chain" id="PRO_5001606755" description="Surface lipoprotein assembly modifier C-terminal domain-containing protein" evidence="1">
    <location>
        <begin position="28"/>
        <end position="464"/>
    </location>
</feature>
<dbReference type="EMBL" id="JEMU01000012">
    <property type="protein sequence ID" value="KAJ02434.1"/>
    <property type="molecule type" value="Genomic_DNA"/>
</dbReference>
<gene>
    <name evidence="3" type="ORF">PM02_14165</name>
</gene>
<sequence>MPKRRPFYRSAAIIGILACLTGLPAAAQVTLDAPALRQAATLALRAGDAQRAKVYAEALLTRDVNDLNAHLIHARALRDLGQVAPARIAANRAWRLANTDAEKYSAALITAQVLSTAGKRTRAQLWLRRAAEHAPNDLLRARAERDFKYVKKRNPWHTSLTFTLAPNSNINNGSAQDRSELNYAISEILFGQPIEYNLTGSALALSGLEIGGSLRTRYRFHQTPVTAHDVKLGLSYRTFALSGSAKNTAPNASGSDFAFGTATLGYGFRRINFERKGEFSFDGELGQSWYGGSQYASYLRGAAFQSFSPSRTQRYRFGVDIERQFGQATPDVDSIALRSSLTQSLKSGDTLYLGLSAETTHSAEKDAEYNEVELRTGYVLHKPIMGADVQFGLGAAYRDYDVSRHAADGRQDHKIFADVTATFRQIDYYGFNPSVTLSASKTDSNIGLYDVNRIGLSIGIKSAF</sequence>
<feature type="signal peptide" evidence="1">
    <location>
        <begin position="1"/>
        <end position="27"/>
    </location>
</feature>
<dbReference type="Proteomes" id="UP000027337">
    <property type="component" value="Unassembled WGS sequence"/>
</dbReference>
<dbReference type="RefSeq" id="WP_037909594.1">
    <property type="nucleotide sequence ID" value="NZ_JEMU01000012.1"/>
</dbReference>
<dbReference type="Gene3D" id="1.25.40.10">
    <property type="entry name" value="Tetratricopeptide repeat domain"/>
    <property type="match status" value="1"/>
</dbReference>
<evidence type="ECO:0000313" key="4">
    <source>
        <dbReference type="Proteomes" id="UP000027337"/>
    </source>
</evidence>
<dbReference type="AlphaFoldDB" id="A0A061SSP3"/>
<dbReference type="InterPro" id="IPR007655">
    <property type="entry name" value="Slam_C"/>
</dbReference>
<proteinExistence type="predicted"/>
<name>A0A061SSP3_9RHOB</name>
<keyword evidence="1" id="KW-0732">Signal</keyword>
<keyword evidence="4" id="KW-1185">Reference proteome</keyword>
<dbReference type="SUPFAM" id="SSF48452">
    <property type="entry name" value="TPR-like"/>
    <property type="match status" value="1"/>
</dbReference>
<evidence type="ECO:0000256" key="1">
    <source>
        <dbReference type="SAM" id="SignalP"/>
    </source>
</evidence>
<feature type="domain" description="Surface lipoprotein assembly modifier C-terminal" evidence="2">
    <location>
        <begin position="254"/>
        <end position="453"/>
    </location>
</feature>
<dbReference type="eggNOG" id="COG0457">
    <property type="taxonomic scope" value="Bacteria"/>
</dbReference>
<accession>A0A061SSP3</accession>
<evidence type="ECO:0000259" key="2">
    <source>
        <dbReference type="Pfam" id="PF04575"/>
    </source>
</evidence>
<dbReference type="STRING" id="83219.PM02_14165"/>
<evidence type="ECO:0000313" key="3">
    <source>
        <dbReference type="EMBL" id="KAJ02434.1"/>
    </source>
</evidence>